<dbReference type="Gene3D" id="3.30.460.10">
    <property type="entry name" value="Beta Polymerase, domain 2"/>
    <property type="match status" value="1"/>
</dbReference>
<dbReference type="EMBL" id="AMRV01000003">
    <property type="protein sequence ID" value="EMD83334.1"/>
    <property type="molecule type" value="Genomic_DNA"/>
</dbReference>
<accession>M2T9T8</accession>
<dbReference type="CDD" id="cd05403">
    <property type="entry name" value="NT_KNTase_like"/>
    <property type="match status" value="1"/>
</dbReference>
<dbReference type="SUPFAM" id="SSF81301">
    <property type="entry name" value="Nucleotidyltransferase"/>
    <property type="match status" value="1"/>
</dbReference>
<evidence type="ECO:0000313" key="3">
    <source>
        <dbReference type="Proteomes" id="UP000011717"/>
    </source>
</evidence>
<name>M2T9T8_9SPHN</name>
<dbReference type="OrthoDB" id="7596059at2"/>
<dbReference type="GO" id="GO:0016779">
    <property type="term" value="F:nucleotidyltransferase activity"/>
    <property type="evidence" value="ECO:0007669"/>
    <property type="project" value="InterPro"/>
</dbReference>
<feature type="domain" description="Polymerase nucleotidyl transferase" evidence="1">
    <location>
        <begin position="10"/>
        <end position="42"/>
    </location>
</feature>
<protein>
    <recommendedName>
        <fullName evidence="1">Polymerase nucleotidyl transferase domain-containing protein</fullName>
    </recommendedName>
</protein>
<evidence type="ECO:0000259" key="1">
    <source>
        <dbReference type="Pfam" id="PF01909"/>
    </source>
</evidence>
<proteinExistence type="predicted"/>
<comment type="caution">
    <text evidence="2">The sequence shown here is derived from an EMBL/GenBank/DDBJ whole genome shotgun (WGS) entry which is preliminary data.</text>
</comment>
<evidence type="ECO:0000313" key="2">
    <source>
        <dbReference type="EMBL" id="EMD83334.1"/>
    </source>
</evidence>
<dbReference type="InterPro" id="IPR002934">
    <property type="entry name" value="Polymerase_NTP_transf_dom"/>
</dbReference>
<keyword evidence="3" id="KW-1185">Reference proteome</keyword>
<dbReference type="InterPro" id="IPR043519">
    <property type="entry name" value="NT_sf"/>
</dbReference>
<gene>
    <name evidence="2" type="ORF">C725_1235</name>
</gene>
<dbReference type="Proteomes" id="UP000011717">
    <property type="component" value="Unassembled WGS sequence"/>
</dbReference>
<dbReference type="Pfam" id="PF01909">
    <property type="entry name" value="NTP_transf_2"/>
    <property type="match status" value="1"/>
</dbReference>
<sequence length="236" mass="26749">MNMSVGDEGVSAILLFGSRAREDNSRGSDTDLLLISPPDTTKHKSIGHLSMFFYPWEKLQADARDGDLFVCHIVREAKPVFDPLSQLDQLRSQFRLRTSYAREITHARDLGWFLDRHGGALTSDVVVRRMVWCIRTILIARLAERGRPAFAPLELAMAAPASAAELLAGRHQRRLDVAMRQRFRQYMMQEDVGPALPSEATIDDYRSLFLRTGNKVGMQTIERGLQNLGGDEDYYH</sequence>
<organism evidence="2 3">
    <name type="scientific">Pacificimonas flava</name>
    <dbReference type="NCBI Taxonomy" id="1234595"/>
    <lineage>
        <taxon>Bacteria</taxon>
        <taxon>Pseudomonadati</taxon>
        <taxon>Pseudomonadota</taxon>
        <taxon>Alphaproteobacteria</taxon>
        <taxon>Sphingomonadales</taxon>
        <taxon>Sphingosinicellaceae</taxon>
        <taxon>Pacificimonas</taxon>
    </lineage>
</organism>
<dbReference type="AlphaFoldDB" id="M2T9T8"/>
<reference evidence="2 3" key="1">
    <citation type="journal article" date="2013" name="Genome Announc.">
        <title>Draft Genome Sequence of Strain JLT2015T, Belonging to the Family Sphingomonadaceae of the Alphaproteobacteria.</title>
        <authorList>
            <person name="Tang K."/>
            <person name="Liu K."/>
            <person name="Li S."/>
            <person name="Jiao N."/>
        </authorList>
    </citation>
    <scope>NUCLEOTIDE SEQUENCE [LARGE SCALE GENOMIC DNA]</scope>
    <source>
        <strain evidence="2 3">JLT2015</strain>
    </source>
</reference>